<evidence type="ECO:0000313" key="1">
    <source>
        <dbReference type="EMBL" id="MBW94860.1"/>
    </source>
</evidence>
<accession>A0A2P2JN17</accession>
<name>A0A2P2JN17_RHIMU</name>
<organism evidence="1">
    <name type="scientific">Rhizophora mucronata</name>
    <name type="common">Asiatic mangrove</name>
    <dbReference type="NCBI Taxonomy" id="61149"/>
    <lineage>
        <taxon>Eukaryota</taxon>
        <taxon>Viridiplantae</taxon>
        <taxon>Streptophyta</taxon>
        <taxon>Embryophyta</taxon>
        <taxon>Tracheophyta</taxon>
        <taxon>Spermatophyta</taxon>
        <taxon>Magnoliopsida</taxon>
        <taxon>eudicotyledons</taxon>
        <taxon>Gunneridae</taxon>
        <taxon>Pentapetalae</taxon>
        <taxon>rosids</taxon>
        <taxon>fabids</taxon>
        <taxon>Malpighiales</taxon>
        <taxon>Rhizophoraceae</taxon>
        <taxon>Rhizophora</taxon>
    </lineage>
</organism>
<sequence>MLLFRVNYHCLLSMFNTRARAAN</sequence>
<reference evidence="1" key="1">
    <citation type="submission" date="2018-02" db="EMBL/GenBank/DDBJ databases">
        <title>Rhizophora mucronata_Transcriptome.</title>
        <authorList>
            <person name="Meera S.P."/>
            <person name="Sreeshan A."/>
            <person name="Augustine A."/>
        </authorList>
    </citation>
    <scope>NUCLEOTIDE SEQUENCE</scope>
    <source>
        <tissue evidence="1">Leaf</tissue>
    </source>
</reference>
<proteinExistence type="predicted"/>
<protein>
    <submittedName>
        <fullName evidence="1">Uncharacterized protein</fullName>
    </submittedName>
</protein>
<dbReference type="EMBL" id="GGEC01014377">
    <property type="protein sequence ID" value="MBW94860.1"/>
    <property type="molecule type" value="Transcribed_RNA"/>
</dbReference>
<dbReference type="AlphaFoldDB" id="A0A2P2JN17"/>